<dbReference type="GO" id="GO:0052689">
    <property type="term" value="F:carboxylic ester hydrolase activity"/>
    <property type="evidence" value="ECO:0007669"/>
    <property type="project" value="UniProtKB-ARBA"/>
</dbReference>
<keyword evidence="1 3" id="KW-0378">Hydrolase</keyword>
<dbReference type="InterPro" id="IPR050261">
    <property type="entry name" value="FrsA_esterase"/>
</dbReference>
<dbReference type="AlphaFoldDB" id="A0A0G0FCY4"/>
<evidence type="ECO:0000259" key="2">
    <source>
        <dbReference type="Pfam" id="PF01738"/>
    </source>
</evidence>
<gene>
    <name evidence="3" type="ORF">US28_C0009G0011</name>
</gene>
<dbReference type="Pfam" id="PF01738">
    <property type="entry name" value="DLH"/>
    <property type="match status" value="1"/>
</dbReference>
<evidence type="ECO:0000256" key="1">
    <source>
        <dbReference type="ARBA" id="ARBA00022801"/>
    </source>
</evidence>
<dbReference type="PATRIC" id="fig|1618417.4.peg.405"/>
<comment type="caution">
    <text evidence="3">The sequence shown here is derived from an EMBL/GenBank/DDBJ whole genome shotgun (WGS) entry which is preliminary data.</text>
</comment>
<dbReference type="Proteomes" id="UP000034448">
    <property type="component" value="Unassembled WGS sequence"/>
</dbReference>
<dbReference type="InterPro" id="IPR002925">
    <property type="entry name" value="Dienelactn_hydro"/>
</dbReference>
<dbReference type="PANTHER" id="PTHR22946:SF9">
    <property type="entry name" value="POLYKETIDE TRANSFERASE AF380"/>
    <property type="match status" value="1"/>
</dbReference>
<dbReference type="SUPFAM" id="SSF53474">
    <property type="entry name" value="alpha/beta-Hydrolases"/>
    <property type="match status" value="1"/>
</dbReference>
<name>A0A0G0FCY4_9BACT</name>
<dbReference type="PANTHER" id="PTHR22946">
    <property type="entry name" value="DIENELACTONE HYDROLASE DOMAIN-CONTAINING PROTEIN-RELATED"/>
    <property type="match status" value="1"/>
</dbReference>
<evidence type="ECO:0000313" key="3">
    <source>
        <dbReference type="EMBL" id="KKQ15832.1"/>
    </source>
</evidence>
<evidence type="ECO:0000313" key="4">
    <source>
        <dbReference type="Proteomes" id="UP000034448"/>
    </source>
</evidence>
<reference evidence="3 4" key="1">
    <citation type="journal article" date="2015" name="Nature">
        <title>rRNA introns, odd ribosomes, and small enigmatic genomes across a large radiation of phyla.</title>
        <authorList>
            <person name="Brown C.T."/>
            <person name="Hug L.A."/>
            <person name="Thomas B.C."/>
            <person name="Sharon I."/>
            <person name="Castelle C.J."/>
            <person name="Singh A."/>
            <person name="Wilkins M.J."/>
            <person name="Williams K.H."/>
            <person name="Banfield J.F."/>
        </authorList>
    </citation>
    <scope>NUCLEOTIDE SEQUENCE [LARGE SCALE GENOMIC DNA]</scope>
</reference>
<protein>
    <submittedName>
        <fullName evidence="3">Dienelactone hydrolase</fullName>
    </submittedName>
</protein>
<dbReference type="EMBL" id="LBSJ01000009">
    <property type="protein sequence ID" value="KKQ15832.1"/>
    <property type="molecule type" value="Genomic_DNA"/>
</dbReference>
<proteinExistence type="predicted"/>
<accession>A0A0G0FCY4</accession>
<dbReference type="InterPro" id="IPR029058">
    <property type="entry name" value="AB_hydrolase_fold"/>
</dbReference>
<sequence>MVKNLDVPKDNKDVRSTVTIPVNGVSVEGVLRIPHNPRGIVLFAHGSGSGRHSPRNNFVAEVLRRSRVATLLFDLLTEEEDLDYAMRFEIELLTERLIKATSWIRKQPHLKGLKLGYFGASTGAAAALNAAARVGSDIRAVVSRGGRPDLAMDELAKVKSPTLLIVGEEDPEVLDLNRQAYQAIITTKKLEIIPNATHLFEETGTLEKAAEHASDWFKKYLSHNFKEGFREYDS</sequence>
<organism evidence="3 4">
    <name type="scientific">Candidatus Daviesbacteria bacterium GW2011_GWA1_36_8</name>
    <dbReference type="NCBI Taxonomy" id="1618417"/>
    <lineage>
        <taxon>Bacteria</taxon>
        <taxon>Candidatus Daviesiibacteriota</taxon>
    </lineage>
</organism>
<feature type="domain" description="Dienelactone hydrolase" evidence="2">
    <location>
        <begin position="92"/>
        <end position="219"/>
    </location>
</feature>
<dbReference type="Gene3D" id="3.40.50.1820">
    <property type="entry name" value="alpha/beta hydrolase"/>
    <property type="match status" value="1"/>
</dbReference>